<dbReference type="GO" id="GO:0004853">
    <property type="term" value="F:uroporphyrinogen decarboxylase activity"/>
    <property type="evidence" value="ECO:0007669"/>
    <property type="project" value="InterPro"/>
</dbReference>
<organism evidence="2 3">
    <name type="scientific">Candidatus Limivivens intestinipullorum</name>
    <dbReference type="NCBI Taxonomy" id="2840858"/>
    <lineage>
        <taxon>Bacteria</taxon>
        <taxon>Bacillati</taxon>
        <taxon>Bacillota</taxon>
        <taxon>Clostridia</taxon>
        <taxon>Lachnospirales</taxon>
        <taxon>Lachnospiraceae</taxon>
        <taxon>Lachnospiraceae incertae sedis</taxon>
        <taxon>Candidatus Limivivens</taxon>
    </lineage>
</organism>
<protein>
    <submittedName>
        <fullName evidence="2">Uroporphyrinogen decarboxylase</fullName>
    </submittedName>
</protein>
<evidence type="ECO:0000313" key="2">
    <source>
        <dbReference type="EMBL" id="HIS32834.1"/>
    </source>
</evidence>
<reference evidence="2" key="1">
    <citation type="submission" date="2020-10" db="EMBL/GenBank/DDBJ databases">
        <authorList>
            <person name="Gilroy R."/>
        </authorList>
    </citation>
    <scope>NUCLEOTIDE SEQUENCE</scope>
    <source>
        <strain evidence="2">CHK190-19873</strain>
    </source>
</reference>
<name>A0A9D1EVX6_9FIRM</name>
<dbReference type="PANTHER" id="PTHR47099:SF1">
    <property type="entry name" value="METHYLCOBAMIDE:COM METHYLTRANSFERASE MTBA"/>
    <property type="match status" value="1"/>
</dbReference>
<accession>A0A9D1EVX6</accession>
<gene>
    <name evidence="2" type="ORF">IAB44_15020</name>
</gene>
<evidence type="ECO:0000313" key="3">
    <source>
        <dbReference type="Proteomes" id="UP000823935"/>
    </source>
</evidence>
<evidence type="ECO:0000259" key="1">
    <source>
        <dbReference type="Pfam" id="PF01208"/>
    </source>
</evidence>
<dbReference type="InterPro" id="IPR052024">
    <property type="entry name" value="Methanogen_methyltrans"/>
</dbReference>
<dbReference type="InterPro" id="IPR038071">
    <property type="entry name" value="UROD/MetE-like_sf"/>
</dbReference>
<dbReference type="Pfam" id="PF01208">
    <property type="entry name" value="URO-D"/>
    <property type="match status" value="1"/>
</dbReference>
<dbReference type="EMBL" id="DVIQ01000104">
    <property type="protein sequence ID" value="HIS32834.1"/>
    <property type="molecule type" value="Genomic_DNA"/>
</dbReference>
<feature type="domain" description="Uroporphyrinogen decarboxylase (URO-D)" evidence="1">
    <location>
        <begin position="97"/>
        <end position="323"/>
    </location>
</feature>
<dbReference type="Gene3D" id="3.20.20.210">
    <property type="match status" value="1"/>
</dbReference>
<reference evidence="2" key="2">
    <citation type="journal article" date="2021" name="PeerJ">
        <title>Extensive microbial diversity within the chicken gut microbiome revealed by metagenomics and culture.</title>
        <authorList>
            <person name="Gilroy R."/>
            <person name="Ravi A."/>
            <person name="Getino M."/>
            <person name="Pursley I."/>
            <person name="Horton D.L."/>
            <person name="Alikhan N.F."/>
            <person name="Baker D."/>
            <person name="Gharbi K."/>
            <person name="Hall N."/>
            <person name="Watson M."/>
            <person name="Adriaenssens E.M."/>
            <person name="Foster-Nyarko E."/>
            <person name="Jarju S."/>
            <person name="Secka A."/>
            <person name="Antonio M."/>
            <person name="Oren A."/>
            <person name="Chaudhuri R.R."/>
            <person name="La Ragione R."/>
            <person name="Hildebrand F."/>
            <person name="Pallen M.J."/>
        </authorList>
    </citation>
    <scope>NUCLEOTIDE SEQUENCE</scope>
    <source>
        <strain evidence="2">CHK190-19873</strain>
    </source>
</reference>
<sequence length="330" mass="37522">MLTKKQNLLETIHGGNPDRFVNQYEAFQMVYTPIMMQSPMPEYGGEPVVNAWGVTNVWPKGTPGGFPVHTPDKIVIKDITHWKDYVQAPPTKFDEKAWEPFIKAAEAIDREEYFAMAFVAPGIFEQCHHLGEIQNTLINFYEEPEHMKDLIKYLTEWEVAQAEEICKYLKPDGLFHHDDWGSQTSTFISPEMFEEFLLPAYKDIYGCYKENGVKLITHHSDSYAATLVPFMIDMGIDIWQGVMTTNNIPELIKKYGGKISFMGGIDSAKIDFEGWTQEVVEQEVKKACDACGKLYFIPSASQGLPMSTYPGVYEATTAAIEKYSKEVFGK</sequence>
<dbReference type="AlphaFoldDB" id="A0A9D1EVX6"/>
<comment type="caution">
    <text evidence="2">The sequence shown here is derived from an EMBL/GenBank/DDBJ whole genome shotgun (WGS) entry which is preliminary data.</text>
</comment>
<dbReference type="PANTHER" id="PTHR47099">
    <property type="entry name" value="METHYLCOBAMIDE:COM METHYLTRANSFERASE MTBA"/>
    <property type="match status" value="1"/>
</dbReference>
<proteinExistence type="predicted"/>
<dbReference type="CDD" id="cd03309">
    <property type="entry name" value="CmuC_like"/>
    <property type="match status" value="1"/>
</dbReference>
<dbReference type="Proteomes" id="UP000823935">
    <property type="component" value="Unassembled WGS sequence"/>
</dbReference>
<dbReference type="SUPFAM" id="SSF51726">
    <property type="entry name" value="UROD/MetE-like"/>
    <property type="match status" value="1"/>
</dbReference>
<dbReference type="InterPro" id="IPR000257">
    <property type="entry name" value="Uroporphyrinogen_deCOase"/>
</dbReference>
<dbReference type="GO" id="GO:0006779">
    <property type="term" value="P:porphyrin-containing compound biosynthetic process"/>
    <property type="evidence" value="ECO:0007669"/>
    <property type="project" value="InterPro"/>
</dbReference>